<dbReference type="InterPro" id="IPR006680">
    <property type="entry name" value="Amidohydro-rel"/>
</dbReference>
<proteinExistence type="predicted"/>
<reference evidence="2 3" key="1">
    <citation type="submission" date="2017-09" db="EMBL/GenBank/DDBJ databases">
        <authorList>
            <person name="Ehlers B."/>
            <person name="Leendertz F.H."/>
        </authorList>
    </citation>
    <scope>NUCLEOTIDE SEQUENCE [LARGE SCALE GENOMIC DNA]</scope>
    <source>
        <strain evidence="2 3">CGMCC 4.6857</strain>
    </source>
</reference>
<keyword evidence="3" id="KW-1185">Reference proteome</keyword>
<dbReference type="Gene3D" id="3.40.50.10910">
    <property type="entry name" value="Amidohydrolase"/>
    <property type="match status" value="1"/>
</dbReference>
<dbReference type="PANTHER" id="PTHR43135:SF3">
    <property type="entry name" value="ALPHA-D-RIBOSE 1-METHYLPHOSPHONATE 5-TRIPHOSPHATE DIPHOSPHATASE"/>
    <property type="match status" value="1"/>
</dbReference>
<dbReference type="Gene3D" id="3.30.110.90">
    <property type="entry name" value="Amidohydrolase"/>
    <property type="match status" value="1"/>
</dbReference>
<dbReference type="InterPro" id="IPR011059">
    <property type="entry name" value="Metal-dep_hydrolase_composite"/>
</dbReference>
<evidence type="ECO:0000313" key="2">
    <source>
        <dbReference type="EMBL" id="SNY47638.1"/>
    </source>
</evidence>
<evidence type="ECO:0000313" key="3">
    <source>
        <dbReference type="Proteomes" id="UP000219612"/>
    </source>
</evidence>
<dbReference type="Gene3D" id="2.30.40.10">
    <property type="entry name" value="Urease, subunit C, domain 1"/>
    <property type="match status" value="1"/>
</dbReference>
<gene>
    <name evidence="2" type="ORF">SAMN05421748_108178</name>
</gene>
<dbReference type="PANTHER" id="PTHR43135">
    <property type="entry name" value="ALPHA-D-RIBOSE 1-METHYLPHOSPHONATE 5-TRIPHOSPHATE DIPHOSPHATASE"/>
    <property type="match status" value="1"/>
</dbReference>
<name>A0A285II33_9ACTN</name>
<evidence type="ECO:0000259" key="1">
    <source>
        <dbReference type="Pfam" id="PF01979"/>
    </source>
</evidence>
<dbReference type="EMBL" id="OBDY01000008">
    <property type="protein sequence ID" value="SNY47638.1"/>
    <property type="molecule type" value="Genomic_DNA"/>
</dbReference>
<feature type="domain" description="Amidohydrolase-related" evidence="1">
    <location>
        <begin position="65"/>
        <end position="407"/>
    </location>
</feature>
<dbReference type="OrthoDB" id="3514520at2"/>
<dbReference type="SUPFAM" id="SSF51338">
    <property type="entry name" value="Composite domain of metallo-dependent hydrolases"/>
    <property type="match status" value="1"/>
</dbReference>
<dbReference type="Pfam" id="PF01979">
    <property type="entry name" value="Amidohydro_1"/>
    <property type="match status" value="1"/>
</dbReference>
<dbReference type="AlphaFoldDB" id="A0A285II33"/>
<dbReference type="Gene3D" id="1.20.58.520">
    <property type="entry name" value="Amidohydrolase"/>
    <property type="match status" value="1"/>
</dbReference>
<dbReference type="InterPro" id="IPR032466">
    <property type="entry name" value="Metal_Hydrolase"/>
</dbReference>
<dbReference type="SUPFAM" id="SSF51556">
    <property type="entry name" value="Metallo-dependent hydrolases"/>
    <property type="match status" value="1"/>
</dbReference>
<organism evidence="2 3">
    <name type="scientific">Paractinoplanes atraurantiacus</name>
    <dbReference type="NCBI Taxonomy" id="1036182"/>
    <lineage>
        <taxon>Bacteria</taxon>
        <taxon>Bacillati</taxon>
        <taxon>Actinomycetota</taxon>
        <taxon>Actinomycetes</taxon>
        <taxon>Micromonosporales</taxon>
        <taxon>Micromonosporaceae</taxon>
        <taxon>Paractinoplanes</taxon>
    </lineage>
</organism>
<dbReference type="Proteomes" id="UP000219612">
    <property type="component" value="Unassembled WGS sequence"/>
</dbReference>
<protein>
    <submittedName>
        <fullName evidence="2">Imidazolonepropionase</fullName>
    </submittedName>
</protein>
<accession>A0A285II33</accession>
<dbReference type="InterPro" id="IPR051781">
    <property type="entry name" value="Metallo-dep_Hydrolase"/>
</dbReference>
<dbReference type="GO" id="GO:0016810">
    <property type="term" value="F:hydrolase activity, acting on carbon-nitrogen (but not peptide) bonds"/>
    <property type="evidence" value="ECO:0007669"/>
    <property type="project" value="InterPro"/>
</dbReference>
<sequence>MARMECCDRSIAFRSVTVIDGLGGPARPGVTVVTRGESILAVAADDAVPREMLDAAQIVDLPGRYLLPGLVDAHQHIATPPDRPAAERMLRRALRSGITLVRIMGDDLRQVADLARASLVGQIDAPDLRTAALFAGPSFFTDPRTVAACAGAVPGEVPWMQAITEDTDLGTAVAMARGTGAAAIKIYADLPKKLVTAVAEEAHRQGLGVWAHAAVFPAGPRDLVEAPADVMSHATLLAYEGVAVRSFAERATVPIEHARFRGGDDPAVRGVLDAMRRRGTILDATGSLLAHAEGFDEDDARTTAALVRQAHRAGVPICAGTDYETAVDDPYPALHEEIEYLVERAGMTAAEAIRAATLIGARAAGEGDRRGSVESEKLADLVVLARDPYADVRNLRSVEMTVKRGRVRSRDDLAECPVTAPAREIEPGGAQVIGEVGGANPR</sequence>